<dbReference type="OrthoDB" id="1906683at2"/>
<proteinExistence type="predicted"/>
<evidence type="ECO:0000313" key="3">
    <source>
        <dbReference type="Proteomes" id="UP000293142"/>
    </source>
</evidence>
<reference evidence="2 3" key="1">
    <citation type="submission" date="2019-02" db="EMBL/GenBank/DDBJ databases">
        <title>Paenibacillus sp. nov., isolated from surface-sterilized tissue of Thalictrum simplex L.</title>
        <authorList>
            <person name="Tuo L."/>
        </authorList>
    </citation>
    <scope>NUCLEOTIDE SEQUENCE [LARGE SCALE GENOMIC DNA]</scope>
    <source>
        <strain evidence="2 3">N2SHLJ1</strain>
    </source>
</reference>
<comment type="caution">
    <text evidence="2">The sequence shown here is derived from an EMBL/GenBank/DDBJ whole genome shotgun (WGS) entry which is preliminary data.</text>
</comment>
<protein>
    <submittedName>
        <fullName evidence="2">DUF3888 domain-containing protein</fullName>
    </submittedName>
</protein>
<dbReference type="InterPro" id="IPR024984">
    <property type="entry name" value="DUF3888"/>
</dbReference>
<keyword evidence="3" id="KW-1185">Reference proteome</keyword>
<evidence type="ECO:0000313" key="2">
    <source>
        <dbReference type="EMBL" id="TBL71049.1"/>
    </source>
</evidence>
<accession>A0A4Q9DK16</accession>
<feature type="chain" id="PRO_5020304129" evidence="1">
    <location>
        <begin position="24"/>
        <end position="140"/>
    </location>
</feature>
<evidence type="ECO:0000256" key="1">
    <source>
        <dbReference type="SAM" id="SignalP"/>
    </source>
</evidence>
<dbReference type="EMBL" id="SIRE01000028">
    <property type="protein sequence ID" value="TBL71049.1"/>
    <property type="molecule type" value="Genomic_DNA"/>
</dbReference>
<name>A0A4Q9DK16_9BACL</name>
<dbReference type="Proteomes" id="UP000293142">
    <property type="component" value="Unassembled WGS sequence"/>
</dbReference>
<sequence length="140" mass="15569">MKITRILLTLPLLFLSAATAVHAEPANMKGSPRYEDLAVTLLTPYITKEINQYYSKTLKNPPHFAPYYGTRISIESPSKEPNAFLVTVHVVPYIGAHVTVGEDDITFTVNPSGEVSTTQYTHTKDYKLPPSLADQYIGKQ</sequence>
<organism evidence="2 3">
    <name type="scientific">Paenibacillus thalictri</name>
    <dbReference type="NCBI Taxonomy" id="2527873"/>
    <lineage>
        <taxon>Bacteria</taxon>
        <taxon>Bacillati</taxon>
        <taxon>Bacillota</taxon>
        <taxon>Bacilli</taxon>
        <taxon>Bacillales</taxon>
        <taxon>Paenibacillaceae</taxon>
        <taxon>Paenibacillus</taxon>
    </lineage>
</organism>
<dbReference type="RefSeq" id="WP_131017464.1">
    <property type="nucleotide sequence ID" value="NZ_SIRE01000028.1"/>
</dbReference>
<dbReference type="AlphaFoldDB" id="A0A4Q9DK16"/>
<gene>
    <name evidence="2" type="ORF">EYB31_31390</name>
</gene>
<keyword evidence="1" id="KW-0732">Signal</keyword>
<feature type="signal peptide" evidence="1">
    <location>
        <begin position="1"/>
        <end position="23"/>
    </location>
</feature>
<dbReference type="Pfam" id="PF13027">
    <property type="entry name" value="DUF3888"/>
    <property type="match status" value="1"/>
</dbReference>